<dbReference type="RefSeq" id="WP_006597939.1">
    <property type="nucleotide sequence ID" value="NZ_GL622359.1"/>
</dbReference>
<evidence type="ECO:0000256" key="3">
    <source>
        <dbReference type="ARBA" id="ARBA00012438"/>
    </source>
</evidence>
<dbReference type="SMART" id="SM00387">
    <property type="entry name" value="HATPase_c"/>
    <property type="match status" value="1"/>
</dbReference>
<evidence type="ECO:0000256" key="1">
    <source>
        <dbReference type="ARBA" id="ARBA00000085"/>
    </source>
</evidence>
<feature type="transmembrane region" description="Helical" evidence="9">
    <location>
        <begin position="170"/>
        <end position="193"/>
    </location>
</feature>
<feature type="transmembrane region" description="Helical" evidence="9">
    <location>
        <begin position="12"/>
        <end position="34"/>
    </location>
</feature>
<dbReference type="InterPro" id="IPR005467">
    <property type="entry name" value="His_kinase_dom"/>
</dbReference>
<accession>E6MET7</accession>
<keyword evidence="6 11" id="KW-0418">Kinase</keyword>
<dbReference type="OrthoDB" id="9813151at2"/>
<evidence type="ECO:0000256" key="8">
    <source>
        <dbReference type="ARBA" id="ARBA00023136"/>
    </source>
</evidence>
<dbReference type="eggNOG" id="COG5002">
    <property type="taxonomic scope" value="Bacteria"/>
</dbReference>
<keyword evidence="7" id="KW-0902">Two-component regulatory system</keyword>
<dbReference type="PRINTS" id="PR00344">
    <property type="entry name" value="BCTRLSENSOR"/>
</dbReference>
<keyword evidence="9" id="KW-1133">Transmembrane helix</keyword>
<dbReference type="FunFam" id="3.30.565.10:FF:000006">
    <property type="entry name" value="Sensor histidine kinase WalK"/>
    <property type="match status" value="1"/>
</dbReference>
<gene>
    <name evidence="11" type="ORF">HMP0721_0520</name>
</gene>
<sequence>MNKLTKLRFNLTLINTLVLIGLTALSVFIISISLNMRQQSELNGTMTAYASQLVTNLDGISRYSKDSSQIQALSLLKKNLEKNDAGYLVWDDTFNIAATASVDGNVSRKALKHLTQRYFNEHHTGYWTVDYQERGGTYKICTCSVVDANGRLAIVQIVRNMRDVQTLSSVTLTAILLVVAIGCGISLAGGFFLSGRALKPIRENLARQQEFLANASHELRTPIAVILTNLEVIKEDRDQTIAEEMQWLDNAYQETKRIQRIVEDLMFLARVDAGETRIEMERIDLAFLSQQVIERMLPLAAQKNILLDWEMPDEALVVSGDRALLTQLIVILLDNAIKYSGENTVVRLIGRRKDTQAALSVIDRGIGIAKSDQNKIFNRFYRVDKTRSRAVGGTGLGLSIAAWIVTQYHGKILVDSEAGQGTTMTVLLPVEKAE</sequence>
<dbReference type="GO" id="GO:0000155">
    <property type="term" value="F:phosphorelay sensor kinase activity"/>
    <property type="evidence" value="ECO:0007669"/>
    <property type="project" value="InterPro"/>
</dbReference>
<dbReference type="AlphaFoldDB" id="E6MET7"/>
<dbReference type="SUPFAM" id="SSF55874">
    <property type="entry name" value="ATPase domain of HSP90 chaperone/DNA topoisomerase II/histidine kinase"/>
    <property type="match status" value="1"/>
</dbReference>
<name>E6MET7_9FIRM</name>
<reference evidence="11 12" key="1">
    <citation type="submission" date="2010-12" db="EMBL/GenBank/DDBJ databases">
        <authorList>
            <person name="Muzny D."/>
            <person name="Qin X."/>
            <person name="Deng J."/>
            <person name="Jiang H."/>
            <person name="Liu Y."/>
            <person name="Qu J."/>
            <person name="Song X.-Z."/>
            <person name="Zhang L."/>
            <person name="Thornton R."/>
            <person name="Coyle M."/>
            <person name="Francisco L."/>
            <person name="Jackson L."/>
            <person name="Javaid M."/>
            <person name="Korchina V."/>
            <person name="Kovar C."/>
            <person name="Mata R."/>
            <person name="Mathew T."/>
            <person name="Ngo R."/>
            <person name="Nguyen L."/>
            <person name="Nguyen N."/>
            <person name="Okwuonu G."/>
            <person name="Ongeri F."/>
            <person name="Pham C."/>
            <person name="Simmons D."/>
            <person name="Wilczek-Boney K."/>
            <person name="Hale W."/>
            <person name="Jakkamsetti A."/>
            <person name="Pham P."/>
            <person name="Ruth R."/>
            <person name="San Lucas F."/>
            <person name="Warren J."/>
            <person name="Zhang J."/>
            <person name="Zhao Z."/>
            <person name="Zhou C."/>
            <person name="Zhu D."/>
            <person name="Lee S."/>
            <person name="Bess C."/>
            <person name="Blankenburg K."/>
            <person name="Forbes L."/>
            <person name="Fu Q."/>
            <person name="Gubbala S."/>
            <person name="Hirani K."/>
            <person name="Jayaseelan J.C."/>
            <person name="Lara F."/>
            <person name="Munidasa M."/>
            <person name="Palculict T."/>
            <person name="Patil S."/>
            <person name="Pu L.-L."/>
            <person name="Saada N."/>
            <person name="Tang L."/>
            <person name="Weissenberger G."/>
            <person name="Zhu Y."/>
            <person name="Hemphill L."/>
            <person name="Shang Y."/>
            <person name="Youmans B."/>
            <person name="Ayvaz T."/>
            <person name="Ross M."/>
            <person name="Santibanez J."/>
            <person name="Aqrawi P."/>
            <person name="Gross S."/>
            <person name="Joshi V."/>
            <person name="Fowler G."/>
            <person name="Nazareth L."/>
            <person name="Reid J."/>
            <person name="Worley K."/>
            <person name="Petrosino J."/>
            <person name="Highlander S."/>
            <person name="Gibbs R."/>
        </authorList>
    </citation>
    <scope>NUCLEOTIDE SEQUENCE [LARGE SCALE GENOMIC DNA]</scope>
    <source>
        <strain evidence="11 12">ATCC 23263</strain>
    </source>
</reference>
<evidence type="ECO:0000256" key="2">
    <source>
        <dbReference type="ARBA" id="ARBA00004370"/>
    </source>
</evidence>
<evidence type="ECO:0000313" key="11">
    <source>
        <dbReference type="EMBL" id="EFV02375.1"/>
    </source>
</evidence>
<keyword evidence="8 9" id="KW-0472">Membrane</keyword>
<dbReference type="InterPro" id="IPR003594">
    <property type="entry name" value="HATPase_dom"/>
</dbReference>
<dbReference type="EMBL" id="AEQN01000009">
    <property type="protein sequence ID" value="EFV02375.1"/>
    <property type="molecule type" value="Genomic_DNA"/>
</dbReference>
<evidence type="ECO:0000256" key="6">
    <source>
        <dbReference type="ARBA" id="ARBA00022777"/>
    </source>
</evidence>
<dbReference type="CDD" id="cd00082">
    <property type="entry name" value="HisKA"/>
    <property type="match status" value="1"/>
</dbReference>
<keyword evidence="9" id="KW-0812">Transmembrane</keyword>
<dbReference type="PANTHER" id="PTHR43711:SF1">
    <property type="entry name" value="HISTIDINE KINASE 1"/>
    <property type="match status" value="1"/>
</dbReference>
<dbReference type="PROSITE" id="PS50109">
    <property type="entry name" value="HIS_KIN"/>
    <property type="match status" value="1"/>
</dbReference>
<organism evidence="11 12">
    <name type="scientific">Pseudoramibacter alactolyticus ATCC 23263</name>
    <dbReference type="NCBI Taxonomy" id="887929"/>
    <lineage>
        <taxon>Bacteria</taxon>
        <taxon>Bacillati</taxon>
        <taxon>Bacillota</taxon>
        <taxon>Clostridia</taxon>
        <taxon>Eubacteriales</taxon>
        <taxon>Eubacteriaceae</taxon>
        <taxon>Pseudoramibacter</taxon>
    </lineage>
</organism>
<evidence type="ECO:0000256" key="9">
    <source>
        <dbReference type="SAM" id="Phobius"/>
    </source>
</evidence>
<dbReference type="InterPro" id="IPR036890">
    <property type="entry name" value="HATPase_C_sf"/>
</dbReference>
<comment type="caution">
    <text evidence="11">The sequence shown here is derived from an EMBL/GenBank/DDBJ whole genome shotgun (WGS) entry which is preliminary data.</text>
</comment>
<evidence type="ECO:0000256" key="4">
    <source>
        <dbReference type="ARBA" id="ARBA00022553"/>
    </source>
</evidence>
<evidence type="ECO:0000313" key="12">
    <source>
        <dbReference type="Proteomes" id="UP000004754"/>
    </source>
</evidence>
<dbReference type="STRING" id="887929.HMP0721_0520"/>
<dbReference type="Pfam" id="PF00512">
    <property type="entry name" value="HisKA"/>
    <property type="match status" value="1"/>
</dbReference>
<dbReference type="InterPro" id="IPR004358">
    <property type="entry name" value="Sig_transdc_His_kin-like_C"/>
</dbReference>
<dbReference type="Pfam" id="PF02518">
    <property type="entry name" value="HATPase_c"/>
    <property type="match status" value="1"/>
</dbReference>
<dbReference type="Gene3D" id="1.10.287.130">
    <property type="match status" value="1"/>
</dbReference>
<dbReference type="InterPro" id="IPR036097">
    <property type="entry name" value="HisK_dim/P_sf"/>
</dbReference>
<dbReference type="HOGENOM" id="CLU_000445_89_6_9"/>
<dbReference type="EC" id="2.7.13.3" evidence="3"/>
<keyword evidence="4" id="KW-0597">Phosphoprotein</keyword>
<evidence type="ECO:0000259" key="10">
    <source>
        <dbReference type="PROSITE" id="PS50109"/>
    </source>
</evidence>
<dbReference type="SMART" id="SM00388">
    <property type="entry name" value="HisKA"/>
    <property type="match status" value="1"/>
</dbReference>
<dbReference type="Proteomes" id="UP000004754">
    <property type="component" value="Unassembled WGS sequence"/>
</dbReference>
<dbReference type="SUPFAM" id="SSF47384">
    <property type="entry name" value="Homodimeric domain of signal transducing histidine kinase"/>
    <property type="match status" value="1"/>
</dbReference>
<proteinExistence type="predicted"/>
<dbReference type="PANTHER" id="PTHR43711">
    <property type="entry name" value="TWO-COMPONENT HISTIDINE KINASE"/>
    <property type="match status" value="1"/>
</dbReference>
<feature type="domain" description="Histidine kinase" evidence="10">
    <location>
        <begin position="214"/>
        <end position="432"/>
    </location>
</feature>
<dbReference type="InterPro" id="IPR050736">
    <property type="entry name" value="Sensor_HK_Regulatory"/>
</dbReference>
<keyword evidence="12" id="KW-1185">Reference proteome</keyword>
<protein>
    <recommendedName>
        <fullName evidence="3">histidine kinase</fullName>
        <ecNumber evidence="3">2.7.13.3</ecNumber>
    </recommendedName>
</protein>
<dbReference type="GO" id="GO:0016020">
    <property type="term" value="C:membrane"/>
    <property type="evidence" value="ECO:0007669"/>
    <property type="project" value="UniProtKB-SubCell"/>
</dbReference>
<evidence type="ECO:0000256" key="7">
    <source>
        <dbReference type="ARBA" id="ARBA00023012"/>
    </source>
</evidence>
<keyword evidence="5" id="KW-0808">Transferase</keyword>
<comment type="catalytic activity">
    <reaction evidence="1">
        <text>ATP + protein L-histidine = ADP + protein N-phospho-L-histidine.</text>
        <dbReference type="EC" id="2.7.13.3"/>
    </reaction>
</comment>
<dbReference type="InterPro" id="IPR003661">
    <property type="entry name" value="HisK_dim/P_dom"/>
</dbReference>
<dbReference type="FunFam" id="1.10.287.130:FF:000001">
    <property type="entry name" value="Two-component sensor histidine kinase"/>
    <property type="match status" value="1"/>
</dbReference>
<dbReference type="Gene3D" id="3.30.565.10">
    <property type="entry name" value="Histidine kinase-like ATPase, C-terminal domain"/>
    <property type="match status" value="1"/>
</dbReference>
<evidence type="ECO:0000256" key="5">
    <source>
        <dbReference type="ARBA" id="ARBA00022679"/>
    </source>
</evidence>
<comment type="subcellular location">
    <subcellularLocation>
        <location evidence="2">Membrane</location>
    </subcellularLocation>
</comment>